<keyword evidence="7" id="KW-1185">Reference proteome</keyword>
<comment type="subcellular location">
    <subcellularLocation>
        <location evidence="1">Cell envelope</location>
    </subcellularLocation>
</comment>
<evidence type="ECO:0000256" key="3">
    <source>
        <dbReference type="ARBA" id="ARBA00022729"/>
    </source>
</evidence>
<proteinExistence type="inferred from homology"/>
<dbReference type="SMART" id="SM00062">
    <property type="entry name" value="PBPb"/>
    <property type="match status" value="1"/>
</dbReference>
<evidence type="ECO:0000256" key="4">
    <source>
        <dbReference type="RuleBase" id="RU003744"/>
    </source>
</evidence>
<accession>A0ABV3Q5M1</accession>
<evidence type="ECO:0000259" key="5">
    <source>
        <dbReference type="SMART" id="SM00062"/>
    </source>
</evidence>
<protein>
    <submittedName>
        <fullName evidence="6">Transporter substrate-binding domain-containing protein</fullName>
    </submittedName>
</protein>
<reference evidence="6 7" key="1">
    <citation type="journal article" date="1979" name="Int. J. Syst. Evol. Microbiol.">
        <title>Bacillus globisporus subsp. marinus subsp. nov.</title>
        <authorList>
            <person name="Liu H."/>
        </authorList>
    </citation>
    <scope>NUCLEOTIDE SEQUENCE [LARGE SCALE GENOMIC DNA]</scope>
    <source>
        <strain evidence="6 7">DSM 1297</strain>
    </source>
</reference>
<dbReference type="PANTHER" id="PTHR35936">
    <property type="entry name" value="MEMBRANE-BOUND LYTIC MUREIN TRANSGLYCOSYLASE F"/>
    <property type="match status" value="1"/>
</dbReference>
<name>A0ABV3Q5M1_9BACL</name>
<gene>
    <name evidence="6" type="ORF">AB1471_12645</name>
</gene>
<dbReference type="Gene3D" id="3.40.190.10">
    <property type="entry name" value="Periplasmic binding protein-like II"/>
    <property type="match status" value="2"/>
</dbReference>
<feature type="domain" description="Solute-binding protein family 3/N-terminal" evidence="5">
    <location>
        <begin position="18"/>
        <end position="242"/>
    </location>
</feature>
<dbReference type="PROSITE" id="PS01039">
    <property type="entry name" value="SBP_BACTERIAL_3"/>
    <property type="match status" value="1"/>
</dbReference>
<dbReference type="EMBL" id="JBFMIA010000013">
    <property type="protein sequence ID" value="MEW9502638.1"/>
    <property type="molecule type" value="Genomic_DNA"/>
</dbReference>
<evidence type="ECO:0000313" key="6">
    <source>
        <dbReference type="EMBL" id="MEW9502638.1"/>
    </source>
</evidence>
<evidence type="ECO:0000256" key="1">
    <source>
        <dbReference type="ARBA" id="ARBA00004196"/>
    </source>
</evidence>
<comment type="caution">
    <text evidence="6">The sequence shown here is derived from an EMBL/GenBank/DDBJ whole genome shotgun (WGS) entry which is preliminary data.</text>
</comment>
<keyword evidence="3" id="KW-0732">Signal</keyword>
<comment type="similarity">
    <text evidence="2 4">Belongs to the bacterial solute-binding protein 3 family.</text>
</comment>
<sequence>MSMALLAACGSDNTGEGVLTVATSGTLYPTSYYESGSDELTGFEVEVVREMASRLGLEVEFKEMGLDGMLKSVSTGQVDIAANDIEITDERAEKVAFSTPIKHSYGTAIVRTDDLSGIKTFEDLKDKRAAGAATSIYMDLAREYGAEEVIYDNATNELYLRDVAVGNTDVILNDYFLQTIALEAFPELEITIHPDLKYVPSEAAMVMDKENSELTEQVNRVLGEMLEDGTIAEISSEFFAGADVTQEPDFDFDE</sequence>
<dbReference type="PANTHER" id="PTHR35936:SF34">
    <property type="entry name" value="ABC TRANSPORTER EXTRACELLULAR-BINDING PROTEIN YCKB-RELATED"/>
    <property type="match status" value="1"/>
</dbReference>
<organism evidence="6 7">
    <name type="scientific">Jeotgalibacillus marinus</name>
    <dbReference type="NCBI Taxonomy" id="86667"/>
    <lineage>
        <taxon>Bacteria</taxon>
        <taxon>Bacillati</taxon>
        <taxon>Bacillota</taxon>
        <taxon>Bacilli</taxon>
        <taxon>Bacillales</taxon>
        <taxon>Caryophanaceae</taxon>
        <taxon>Jeotgalibacillus</taxon>
    </lineage>
</organism>
<evidence type="ECO:0000256" key="2">
    <source>
        <dbReference type="ARBA" id="ARBA00010333"/>
    </source>
</evidence>
<dbReference type="Proteomes" id="UP001556040">
    <property type="component" value="Unassembled WGS sequence"/>
</dbReference>
<dbReference type="InterPro" id="IPR018313">
    <property type="entry name" value="SBP_3_CS"/>
</dbReference>
<dbReference type="InterPro" id="IPR001638">
    <property type="entry name" value="Solute-binding_3/MltF_N"/>
</dbReference>
<dbReference type="SUPFAM" id="SSF53850">
    <property type="entry name" value="Periplasmic binding protein-like II"/>
    <property type="match status" value="1"/>
</dbReference>
<dbReference type="Pfam" id="PF00497">
    <property type="entry name" value="SBP_bac_3"/>
    <property type="match status" value="1"/>
</dbReference>
<evidence type="ECO:0000313" key="7">
    <source>
        <dbReference type="Proteomes" id="UP001556040"/>
    </source>
</evidence>